<sequence>MQDTVYLDVLILENFCMDLWLLWLEGKLLRKKSSMRRLLAGSAAGAFGAAAGILLPGMPKIILGALLPALMQQITYGRRISLFSGCLFLLFAACLAGGFVELAGRISGFHSFFLWFPAVLFLGGLVVLFEELKREERRLCQVRLVWQNQSICLTGLLDSGNSLYTPEDHRPVYIVEKRSLQCWKNRKAEKILWIPYRSIGRDAGALPAIVMDELWINEEICRKLPVIAFSGYPVSSSGQYQILIHSQEVSI</sequence>
<feature type="transmembrane region" description="Helical" evidence="1">
    <location>
        <begin position="43"/>
        <end position="68"/>
    </location>
</feature>
<proteinExistence type="predicted"/>
<gene>
    <name evidence="2" type="ORF">LKD81_04480</name>
</gene>
<keyword evidence="1" id="KW-0812">Transmembrane</keyword>
<feature type="transmembrane region" description="Helical" evidence="1">
    <location>
        <begin position="80"/>
        <end position="100"/>
    </location>
</feature>
<dbReference type="RefSeq" id="WP_308452965.1">
    <property type="nucleotide sequence ID" value="NZ_JAJEQR010000009.1"/>
</dbReference>
<dbReference type="InterPro" id="IPR005081">
    <property type="entry name" value="SpoIIGA"/>
</dbReference>
<dbReference type="Proteomes" id="UP001198182">
    <property type="component" value="Unassembled WGS sequence"/>
</dbReference>
<feature type="transmembrane region" description="Helical" evidence="1">
    <location>
        <begin position="112"/>
        <end position="129"/>
    </location>
</feature>
<dbReference type="GO" id="GO:0030436">
    <property type="term" value="P:asexual sporulation"/>
    <property type="evidence" value="ECO:0007669"/>
    <property type="project" value="InterPro"/>
</dbReference>
<keyword evidence="1" id="KW-1133">Transmembrane helix</keyword>
<dbReference type="GO" id="GO:0006508">
    <property type="term" value="P:proteolysis"/>
    <property type="evidence" value="ECO:0007669"/>
    <property type="project" value="InterPro"/>
</dbReference>
<reference evidence="2" key="1">
    <citation type="submission" date="2021-10" db="EMBL/GenBank/DDBJ databases">
        <title>Anaerobic single-cell dispensing facilitates the cultivation of human gut bacteria.</title>
        <authorList>
            <person name="Afrizal A."/>
        </authorList>
    </citation>
    <scope>NUCLEOTIDE SEQUENCE</scope>
    <source>
        <strain evidence="2">CLA-AA-H215</strain>
    </source>
</reference>
<accession>A0AAE3JEJ6</accession>
<dbReference type="EMBL" id="JAJEQR010000009">
    <property type="protein sequence ID" value="MCC2230258.1"/>
    <property type="molecule type" value="Genomic_DNA"/>
</dbReference>
<name>A0AAE3JEJ6_9FIRM</name>
<evidence type="ECO:0000313" key="3">
    <source>
        <dbReference type="Proteomes" id="UP001198182"/>
    </source>
</evidence>
<keyword evidence="3" id="KW-1185">Reference proteome</keyword>
<dbReference type="AlphaFoldDB" id="A0AAE3JEJ6"/>
<keyword evidence="1" id="KW-0472">Membrane</keyword>
<evidence type="ECO:0000256" key="1">
    <source>
        <dbReference type="SAM" id="Phobius"/>
    </source>
</evidence>
<evidence type="ECO:0000313" key="2">
    <source>
        <dbReference type="EMBL" id="MCC2230258.1"/>
    </source>
</evidence>
<dbReference type="Pfam" id="PF03419">
    <property type="entry name" value="Peptidase_U4"/>
    <property type="match status" value="1"/>
</dbReference>
<protein>
    <submittedName>
        <fullName evidence="2">Sigma-E processing peptidase SpoIIGA</fullName>
    </submittedName>
</protein>
<organism evidence="2 3">
    <name type="scientific">Hominifimenecus microfluidus</name>
    <dbReference type="NCBI Taxonomy" id="2885348"/>
    <lineage>
        <taxon>Bacteria</taxon>
        <taxon>Bacillati</taxon>
        <taxon>Bacillota</taxon>
        <taxon>Clostridia</taxon>
        <taxon>Lachnospirales</taxon>
        <taxon>Lachnospiraceae</taxon>
        <taxon>Hominifimenecus</taxon>
    </lineage>
</organism>
<comment type="caution">
    <text evidence="2">The sequence shown here is derived from an EMBL/GenBank/DDBJ whole genome shotgun (WGS) entry which is preliminary data.</text>
</comment>
<dbReference type="GO" id="GO:0004190">
    <property type="term" value="F:aspartic-type endopeptidase activity"/>
    <property type="evidence" value="ECO:0007669"/>
    <property type="project" value="InterPro"/>
</dbReference>